<dbReference type="AlphaFoldDB" id="A0A392P4J0"/>
<proteinExistence type="predicted"/>
<name>A0A392P4J0_9FABA</name>
<evidence type="ECO:0000313" key="5">
    <source>
        <dbReference type="Proteomes" id="UP000265520"/>
    </source>
</evidence>
<evidence type="ECO:0000256" key="1">
    <source>
        <dbReference type="PROSITE-ProRule" id="PRU00047"/>
    </source>
</evidence>
<comment type="caution">
    <text evidence="4">The sequence shown here is derived from an EMBL/GenBank/DDBJ whole genome shotgun (WGS) entry which is preliminary data.</text>
</comment>
<dbReference type="Gene3D" id="4.10.60.10">
    <property type="entry name" value="Zinc finger, CCHC-type"/>
    <property type="match status" value="1"/>
</dbReference>
<feature type="non-terminal residue" evidence="4">
    <location>
        <position position="108"/>
    </location>
</feature>
<keyword evidence="1" id="KW-0862">Zinc</keyword>
<feature type="domain" description="CCHC-type" evidence="3">
    <location>
        <begin position="46"/>
        <end position="61"/>
    </location>
</feature>
<dbReference type="EMBL" id="LXQA010059563">
    <property type="protein sequence ID" value="MCI05735.1"/>
    <property type="molecule type" value="Genomic_DNA"/>
</dbReference>
<feature type="region of interest" description="Disordered" evidence="2">
    <location>
        <begin position="19"/>
        <end position="38"/>
    </location>
</feature>
<dbReference type="Proteomes" id="UP000265520">
    <property type="component" value="Unassembled WGS sequence"/>
</dbReference>
<protein>
    <submittedName>
        <fullName evidence="4">Transcriptional regulator ATRX</fullName>
    </submittedName>
</protein>
<sequence>VSLLSRRINQLWKHRQRRLRTFNRSGGRGDSTSGQRKPRIDKDVICYECQEPSHYRNECPNLTDEKPKNNFAKKKVLMATWDDSDNNMEQRNIALVAYKAESNSDSEE</sequence>
<dbReference type="PROSITE" id="PS50158">
    <property type="entry name" value="ZF_CCHC"/>
    <property type="match status" value="1"/>
</dbReference>
<evidence type="ECO:0000313" key="4">
    <source>
        <dbReference type="EMBL" id="MCI05735.1"/>
    </source>
</evidence>
<evidence type="ECO:0000256" key="2">
    <source>
        <dbReference type="SAM" id="MobiDB-lite"/>
    </source>
</evidence>
<dbReference type="InterPro" id="IPR036875">
    <property type="entry name" value="Znf_CCHC_sf"/>
</dbReference>
<accession>A0A392P4J0</accession>
<dbReference type="InterPro" id="IPR001878">
    <property type="entry name" value="Znf_CCHC"/>
</dbReference>
<reference evidence="4 5" key="1">
    <citation type="journal article" date="2018" name="Front. Plant Sci.">
        <title>Red Clover (Trifolium pratense) and Zigzag Clover (T. medium) - A Picture of Genomic Similarities and Differences.</title>
        <authorList>
            <person name="Dluhosova J."/>
            <person name="Istvanek J."/>
            <person name="Nedelnik J."/>
            <person name="Repkova J."/>
        </authorList>
    </citation>
    <scope>NUCLEOTIDE SEQUENCE [LARGE SCALE GENOMIC DNA]</scope>
    <source>
        <strain evidence="5">cv. 10/8</strain>
        <tissue evidence="4">Leaf</tissue>
    </source>
</reference>
<evidence type="ECO:0000259" key="3">
    <source>
        <dbReference type="PROSITE" id="PS50158"/>
    </source>
</evidence>
<keyword evidence="1" id="KW-0479">Metal-binding</keyword>
<feature type="non-terminal residue" evidence="4">
    <location>
        <position position="1"/>
    </location>
</feature>
<keyword evidence="1" id="KW-0863">Zinc-finger</keyword>
<organism evidence="4 5">
    <name type="scientific">Trifolium medium</name>
    <dbReference type="NCBI Taxonomy" id="97028"/>
    <lineage>
        <taxon>Eukaryota</taxon>
        <taxon>Viridiplantae</taxon>
        <taxon>Streptophyta</taxon>
        <taxon>Embryophyta</taxon>
        <taxon>Tracheophyta</taxon>
        <taxon>Spermatophyta</taxon>
        <taxon>Magnoliopsida</taxon>
        <taxon>eudicotyledons</taxon>
        <taxon>Gunneridae</taxon>
        <taxon>Pentapetalae</taxon>
        <taxon>rosids</taxon>
        <taxon>fabids</taxon>
        <taxon>Fabales</taxon>
        <taxon>Fabaceae</taxon>
        <taxon>Papilionoideae</taxon>
        <taxon>50 kb inversion clade</taxon>
        <taxon>NPAAA clade</taxon>
        <taxon>Hologalegina</taxon>
        <taxon>IRL clade</taxon>
        <taxon>Trifolieae</taxon>
        <taxon>Trifolium</taxon>
    </lineage>
</organism>
<keyword evidence="5" id="KW-1185">Reference proteome</keyword>
<dbReference type="SUPFAM" id="SSF57756">
    <property type="entry name" value="Retrovirus zinc finger-like domains"/>
    <property type="match status" value="1"/>
</dbReference>
<dbReference type="GO" id="GO:0003676">
    <property type="term" value="F:nucleic acid binding"/>
    <property type="evidence" value="ECO:0007669"/>
    <property type="project" value="InterPro"/>
</dbReference>
<dbReference type="GO" id="GO:0008270">
    <property type="term" value="F:zinc ion binding"/>
    <property type="evidence" value="ECO:0007669"/>
    <property type="project" value="UniProtKB-KW"/>
</dbReference>